<dbReference type="AlphaFoldDB" id="A0AAU9JL42"/>
<comment type="caution">
    <text evidence="2">The sequence shown here is derived from an EMBL/GenBank/DDBJ whole genome shotgun (WGS) entry which is preliminary data.</text>
</comment>
<gene>
    <name evidence="2" type="ORF">BSTOLATCC_MIC40850</name>
</gene>
<accession>A0AAU9JL42</accession>
<proteinExistence type="predicted"/>
<evidence type="ECO:0000313" key="3">
    <source>
        <dbReference type="Proteomes" id="UP001162131"/>
    </source>
</evidence>
<keyword evidence="3" id="KW-1185">Reference proteome</keyword>
<feature type="transmembrane region" description="Helical" evidence="1">
    <location>
        <begin position="91"/>
        <end position="114"/>
    </location>
</feature>
<organism evidence="2 3">
    <name type="scientific">Blepharisma stoltei</name>
    <dbReference type="NCBI Taxonomy" id="1481888"/>
    <lineage>
        <taxon>Eukaryota</taxon>
        <taxon>Sar</taxon>
        <taxon>Alveolata</taxon>
        <taxon>Ciliophora</taxon>
        <taxon>Postciliodesmatophora</taxon>
        <taxon>Heterotrichea</taxon>
        <taxon>Heterotrichida</taxon>
        <taxon>Blepharismidae</taxon>
        <taxon>Blepharisma</taxon>
    </lineage>
</organism>
<protein>
    <submittedName>
        <fullName evidence="2">Uncharacterized protein</fullName>
    </submittedName>
</protein>
<feature type="transmembrane region" description="Helical" evidence="1">
    <location>
        <begin position="238"/>
        <end position="259"/>
    </location>
</feature>
<feature type="transmembrane region" description="Helical" evidence="1">
    <location>
        <begin position="169"/>
        <end position="194"/>
    </location>
</feature>
<reference evidence="2" key="1">
    <citation type="submission" date="2021-09" db="EMBL/GenBank/DDBJ databases">
        <authorList>
            <consortium name="AG Swart"/>
            <person name="Singh M."/>
            <person name="Singh A."/>
            <person name="Seah K."/>
            <person name="Emmerich C."/>
        </authorList>
    </citation>
    <scope>NUCLEOTIDE SEQUENCE</scope>
    <source>
        <strain evidence="2">ATCC30299</strain>
    </source>
</reference>
<feature type="transmembrane region" description="Helical" evidence="1">
    <location>
        <begin position="50"/>
        <end position="70"/>
    </location>
</feature>
<dbReference type="EMBL" id="CAJZBQ010000040">
    <property type="protein sequence ID" value="CAG9326423.1"/>
    <property type="molecule type" value="Genomic_DNA"/>
</dbReference>
<name>A0AAU9JL42_9CILI</name>
<keyword evidence="1" id="KW-1133">Transmembrane helix</keyword>
<evidence type="ECO:0000256" key="1">
    <source>
        <dbReference type="SAM" id="Phobius"/>
    </source>
</evidence>
<feature type="transmembrane region" description="Helical" evidence="1">
    <location>
        <begin position="310"/>
        <end position="337"/>
    </location>
</feature>
<feature type="transmembrane region" description="Helical" evidence="1">
    <location>
        <begin position="271"/>
        <end position="290"/>
    </location>
</feature>
<evidence type="ECO:0000313" key="2">
    <source>
        <dbReference type="EMBL" id="CAG9326423.1"/>
    </source>
</evidence>
<keyword evidence="1" id="KW-0472">Membrane</keyword>
<sequence length="394" mass="46363">MDASFCPVSAQDGVNYIFTIIPAYSRAALSVWSSFLWLVLLIFPKRYYKITQLYGIIGNIVKWSLIKLLWCKKRKKTRKILEKKFKYPLRMTTAAWISYTFALATTLEVLIYSYQLIYLIDWMKSDDSGFYFQNTERTIIAFGNHNLLSSSDDDDSKDAKDKIILFLEFLYPSIVIAFFIGHAFVIYSILLMLYKYKRFMMIIIEDNDRAFLRQIWKFSSHSAMFFIPQFVVNTLFLQVIYSFFVFFIFFLIVLFAVLIDLRSYLASQSPWFWIGFIPLILGIFYFPRLVEKNNKIKNKLYLSFWDGWNFFIGFVGAFVKGLTRYILGSLFAFFVGFKAHRSVMPYPFDSYDALYNSFYGCIVLHCVSLGILPSEEELHGIDESLDSSRPFFNR</sequence>
<keyword evidence="1" id="KW-0812">Transmembrane</keyword>
<dbReference type="Proteomes" id="UP001162131">
    <property type="component" value="Unassembled WGS sequence"/>
</dbReference>